<protein>
    <submittedName>
        <fullName evidence="2">Uncharacterized protein</fullName>
    </submittedName>
</protein>
<keyword evidence="1" id="KW-1133">Transmembrane helix</keyword>
<organism evidence="2">
    <name type="scientific">uncultured Eubacteriales bacterium</name>
    <dbReference type="NCBI Taxonomy" id="172733"/>
    <lineage>
        <taxon>Bacteria</taxon>
        <taxon>Bacillati</taxon>
        <taxon>Bacillota</taxon>
        <taxon>Clostridia</taxon>
        <taxon>Eubacteriales</taxon>
        <taxon>environmental samples</taxon>
    </lineage>
</organism>
<dbReference type="EMBL" id="FLUN01000001">
    <property type="protein sequence ID" value="SBW02856.1"/>
    <property type="molecule type" value="Genomic_DNA"/>
</dbReference>
<gene>
    <name evidence="2" type="ORF">KL86CLO1_11705</name>
</gene>
<name>A0A212JTU4_9FIRM</name>
<evidence type="ECO:0000313" key="2">
    <source>
        <dbReference type="EMBL" id="SBW02856.1"/>
    </source>
</evidence>
<proteinExistence type="predicted"/>
<sequence length="65" mass="7698">MFHFITQLRLALVRVKIPLMLISLSIMHPYYCWRFLNMSMSDGIMMLPKMRTGHANKLNESPFLI</sequence>
<keyword evidence="1" id="KW-0812">Transmembrane</keyword>
<accession>A0A212JTU4</accession>
<keyword evidence="1" id="KW-0472">Membrane</keyword>
<feature type="transmembrane region" description="Helical" evidence="1">
    <location>
        <begin position="17"/>
        <end position="36"/>
    </location>
</feature>
<reference evidence="2" key="1">
    <citation type="submission" date="2016-04" db="EMBL/GenBank/DDBJ databases">
        <authorList>
            <person name="Evans L.H."/>
            <person name="Alamgir A."/>
            <person name="Owens N."/>
            <person name="Weber N.D."/>
            <person name="Virtaneva K."/>
            <person name="Barbian K."/>
            <person name="Babar A."/>
            <person name="Rosenke K."/>
        </authorList>
    </citation>
    <scope>NUCLEOTIDE SEQUENCE</scope>
    <source>
        <strain evidence="2">86</strain>
    </source>
</reference>
<dbReference type="AlphaFoldDB" id="A0A212JTU4"/>
<evidence type="ECO:0000256" key="1">
    <source>
        <dbReference type="SAM" id="Phobius"/>
    </source>
</evidence>